<dbReference type="CDD" id="cd18809">
    <property type="entry name" value="SF1_C_RecD"/>
    <property type="match status" value="1"/>
</dbReference>
<evidence type="ECO:0000259" key="12">
    <source>
        <dbReference type="Pfam" id="PF13538"/>
    </source>
</evidence>
<dbReference type="EMBL" id="BARX01000017">
    <property type="protein sequence ID" value="GAD02529.1"/>
    <property type="molecule type" value="Genomic_DNA"/>
</dbReference>
<keyword evidence="8 11" id="KW-0238">DNA-binding</keyword>
<dbReference type="STRING" id="1331007.AALB_2609"/>
<dbReference type="InterPro" id="IPR027785">
    <property type="entry name" value="UvrD-like_helicase_C"/>
</dbReference>
<evidence type="ECO:0000256" key="2">
    <source>
        <dbReference type="ARBA" id="ARBA00022741"/>
    </source>
</evidence>
<reference evidence="15" key="1">
    <citation type="journal article" date="2013" name="Genome Announc.">
        <title>Draft Genome Sequence of Agarivorans albus Strain MKT 106T, an Agarolytic Marine Bacterium.</title>
        <authorList>
            <person name="Yasuike M."/>
            <person name="Nakamura Y."/>
            <person name="Kai W."/>
            <person name="Fujiwara A."/>
            <person name="Fukui Y."/>
            <person name="Satomi M."/>
            <person name="Sano M."/>
        </authorList>
    </citation>
    <scope>NUCLEOTIDE SEQUENCE [LARGE SCALE GENOMIC DNA]</scope>
</reference>
<keyword evidence="2 11" id="KW-0547">Nucleotide-binding</keyword>
<dbReference type="InterPro" id="IPR041851">
    <property type="entry name" value="RecD_N_sf"/>
</dbReference>
<proteinExistence type="inferred from homology"/>
<evidence type="ECO:0000313" key="16">
    <source>
        <dbReference type="Proteomes" id="UP000014461"/>
    </source>
</evidence>
<keyword evidence="9 11" id="KW-0234">DNA repair</keyword>
<name>R9PMD6_AGAAL</name>
<dbReference type="GO" id="GO:0005524">
    <property type="term" value="F:ATP binding"/>
    <property type="evidence" value="ECO:0007669"/>
    <property type="project" value="UniProtKB-UniRule"/>
</dbReference>
<keyword evidence="7 11" id="KW-0067">ATP-binding</keyword>
<dbReference type="PANTHER" id="PTHR43788">
    <property type="entry name" value="DNA2/NAM7 HELICASE FAMILY MEMBER"/>
    <property type="match status" value="1"/>
</dbReference>
<keyword evidence="6 11" id="KW-0269">Exonuclease</keyword>
<dbReference type="HAMAP" id="MF_01487">
    <property type="entry name" value="RecD"/>
    <property type="match status" value="1"/>
</dbReference>
<dbReference type="CDD" id="cd17933">
    <property type="entry name" value="DEXSc_RecD-like"/>
    <property type="match status" value="1"/>
</dbReference>
<evidence type="ECO:0000259" key="13">
    <source>
        <dbReference type="Pfam" id="PF18335"/>
    </source>
</evidence>
<comment type="function">
    <text evidence="11">A helicase/nuclease that prepares dsDNA breaks (DSB) for recombinational DNA repair. Binds to DSBs and unwinds DNA via a highly rapid and processive ATP-dependent bidirectional helicase activity. Unwinds dsDNA until it encounters a Chi (crossover hotspot instigator) sequence from the 3' direction. Cuts ssDNA a few nucleotides 3' to the Chi site. The properties and activities of the enzyme are changed at Chi. The Chi-altered holoenzyme produces a long 3'-ssDNA overhang and facilitates RecA-binding to the ssDNA for homologous DNA recombination and repair. Holoenzyme degrades any linearized DNA that is unable to undergo homologous recombination. In the holoenzyme this subunit has ssDNA-dependent ATPase and 5'-3' helicase activity. When added to pre-assembled RecBC greatly stimulates nuclease activity and augments holoenzyme processivity. Negatively regulates the RecA-loading ability of RecBCD.</text>
</comment>
<dbReference type="Pfam" id="PF13245">
    <property type="entry name" value="AAA_19"/>
    <property type="match status" value="1"/>
</dbReference>
<evidence type="ECO:0000256" key="10">
    <source>
        <dbReference type="ARBA" id="ARBA00023235"/>
    </source>
</evidence>
<comment type="catalytic activity">
    <reaction evidence="11">
        <text>ATP + H2O = ADP + phosphate + H(+)</text>
        <dbReference type="Rhea" id="RHEA:13065"/>
        <dbReference type="ChEBI" id="CHEBI:15377"/>
        <dbReference type="ChEBI" id="CHEBI:15378"/>
        <dbReference type="ChEBI" id="CHEBI:30616"/>
        <dbReference type="ChEBI" id="CHEBI:43474"/>
        <dbReference type="ChEBI" id="CHEBI:456216"/>
        <dbReference type="EC" id="5.6.2.3"/>
    </reaction>
</comment>
<dbReference type="GO" id="GO:0009338">
    <property type="term" value="C:exodeoxyribonuclease V complex"/>
    <property type="evidence" value="ECO:0007669"/>
    <property type="project" value="InterPro"/>
</dbReference>
<dbReference type="Pfam" id="PF21185">
    <property type="entry name" value="RecD_N"/>
    <property type="match status" value="1"/>
</dbReference>
<dbReference type="PANTHER" id="PTHR43788:SF6">
    <property type="entry name" value="DNA HELICASE B"/>
    <property type="match status" value="1"/>
</dbReference>
<evidence type="ECO:0000256" key="3">
    <source>
        <dbReference type="ARBA" id="ARBA00022763"/>
    </source>
</evidence>
<evidence type="ECO:0000256" key="7">
    <source>
        <dbReference type="ARBA" id="ARBA00022840"/>
    </source>
</evidence>
<evidence type="ECO:0000259" key="14">
    <source>
        <dbReference type="Pfam" id="PF21185"/>
    </source>
</evidence>
<evidence type="ECO:0000256" key="1">
    <source>
        <dbReference type="ARBA" id="ARBA00022722"/>
    </source>
</evidence>
<keyword evidence="16" id="KW-1185">Reference proteome</keyword>
<dbReference type="GO" id="GO:0016887">
    <property type="term" value="F:ATP hydrolysis activity"/>
    <property type="evidence" value="ECO:0007669"/>
    <property type="project" value="RHEA"/>
</dbReference>
<dbReference type="Gene3D" id="3.40.50.300">
    <property type="entry name" value="P-loop containing nucleotide triphosphate hydrolases"/>
    <property type="match status" value="3"/>
</dbReference>
<dbReference type="NCBIfam" id="TIGR01447">
    <property type="entry name" value="recD"/>
    <property type="match status" value="1"/>
</dbReference>
<evidence type="ECO:0000256" key="5">
    <source>
        <dbReference type="ARBA" id="ARBA00022806"/>
    </source>
</evidence>
<dbReference type="GO" id="GO:0017116">
    <property type="term" value="F:single-stranded DNA helicase activity"/>
    <property type="evidence" value="ECO:0007669"/>
    <property type="project" value="TreeGrafter"/>
</dbReference>
<dbReference type="InterPro" id="IPR027417">
    <property type="entry name" value="P-loop_NTPase"/>
</dbReference>
<dbReference type="InterPro" id="IPR050534">
    <property type="entry name" value="Coronavir_polyprotein_1ab"/>
</dbReference>
<evidence type="ECO:0000256" key="4">
    <source>
        <dbReference type="ARBA" id="ARBA00022801"/>
    </source>
</evidence>
<dbReference type="Pfam" id="PF18335">
    <property type="entry name" value="SH3_13"/>
    <property type="match status" value="1"/>
</dbReference>
<feature type="domain" description="ATP-dependent RecD2 DNA helicase SH3" evidence="13">
    <location>
        <begin position="529"/>
        <end position="590"/>
    </location>
</feature>
<comment type="caution">
    <text evidence="15">The sequence shown here is derived from an EMBL/GenBank/DDBJ whole genome shotgun (WGS) entry which is preliminary data.</text>
</comment>
<evidence type="ECO:0000256" key="8">
    <source>
        <dbReference type="ARBA" id="ARBA00023125"/>
    </source>
</evidence>
<organism evidence="15 16">
    <name type="scientific">Agarivorans albus MKT 106</name>
    <dbReference type="NCBI Taxonomy" id="1331007"/>
    <lineage>
        <taxon>Bacteria</taxon>
        <taxon>Pseudomonadati</taxon>
        <taxon>Pseudomonadota</taxon>
        <taxon>Gammaproteobacteria</taxon>
        <taxon>Alteromonadales</taxon>
        <taxon>Alteromonadaceae</taxon>
        <taxon>Agarivorans</taxon>
    </lineage>
</organism>
<comment type="subunit">
    <text evidence="11">Heterotrimer of RecB, RecC and RecD. All subunits contribute to DNA-binding.</text>
</comment>
<dbReference type="InterPro" id="IPR049550">
    <property type="entry name" value="RecD_N"/>
</dbReference>
<feature type="domain" description="RecBCD enzyme subunit RecD N-terminal" evidence="14">
    <location>
        <begin position="23"/>
        <end position="121"/>
    </location>
</feature>
<comment type="miscellaneous">
    <text evidence="11">In the RecBCD complex, RecB has a slow 3'-5' helicase, an exonuclease activity and loads RecA onto ssDNA, RecD has a fast 5'-3' helicase activity, while RecC stimulates the ATPase and processivity of the RecB helicase and contributes to recognition of the Chi site.</text>
</comment>
<keyword evidence="4 11" id="KW-0378">Hydrolase</keyword>
<dbReference type="InterPro" id="IPR041451">
    <property type="entry name" value="RecD2_SH13"/>
</dbReference>
<keyword evidence="1 11" id="KW-0540">Nuclease</keyword>
<dbReference type="Proteomes" id="UP000014461">
    <property type="component" value="Unassembled WGS sequence"/>
</dbReference>
<gene>
    <name evidence="11" type="primary">recD</name>
    <name evidence="15" type="ORF">AALB_2609</name>
</gene>
<feature type="binding site" evidence="11">
    <location>
        <begin position="244"/>
        <end position="251"/>
    </location>
    <ligand>
        <name>ATP</name>
        <dbReference type="ChEBI" id="CHEBI:30616"/>
    </ligand>
</feature>
<dbReference type="InterPro" id="IPR006344">
    <property type="entry name" value="RecD"/>
</dbReference>
<dbReference type="Pfam" id="PF13538">
    <property type="entry name" value="UvrD_C_2"/>
    <property type="match status" value="1"/>
</dbReference>
<dbReference type="EC" id="5.6.2.3" evidence="11"/>
<feature type="domain" description="UvrD-like helicase C-terminal" evidence="12">
    <location>
        <begin position="610"/>
        <end position="652"/>
    </location>
</feature>
<evidence type="ECO:0000256" key="9">
    <source>
        <dbReference type="ARBA" id="ARBA00023204"/>
    </source>
</evidence>
<evidence type="ECO:0000256" key="6">
    <source>
        <dbReference type="ARBA" id="ARBA00022839"/>
    </source>
</evidence>
<dbReference type="GO" id="GO:0000724">
    <property type="term" value="P:double-strand break repair via homologous recombination"/>
    <property type="evidence" value="ECO:0007669"/>
    <property type="project" value="UniProtKB-UniRule"/>
</dbReference>
<evidence type="ECO:0000256" key="11">
    <source>
        <dbReference type="HAMAP-Rule" id="MF_01487"/>
    </source>
</evidence>
<sequence>MTSLLANDTSLLNITGWLQQLKQQGQISALDFHFAKSFASSEQADVLMVAAALVSNELQAGHVCIDMPSLAKRCEQLGACPLAGALEPEFWQVQLGSSAAVMQAELSRDAKPLVMQYGRLYLYRYWNYEQQIADYFGEHSLTRDYPLAQIQQQVEQLFSPNWQMLLQAKAAYSAQQMALYAQQYLDVNDANLLNNAEFLSKLAGIAQVSELQSLVAKIANASKINWQKLAALQACYQPRLVISGGPGTGKTTTVTRLLALLQDLQLSAGKAALNIQLVAPTGKAAARLSESIIGAKQQLNASEQTIATIPEQASTIHRLLGVIPGRAEFRHHADNPLALDLLVVDEASMIDMPLMVKLLAAMPKQARIILLGDKDQLASVEAGAVLGDLCAFIEQGYSQTLLDNLQASSGFNLSAWQAKQPLPIADKLCLLRKSYRFDAHSGIGLLAAAVNQGQVKQTMALLESRREDLPYQTLNQDSYKDLLEQSAKAYQPYLEALRQALPMEQVFAKFHQFQLLVALRNGDLGVTGLNQRIEKRLNQQGFITLPKHADSVWYAGRPVMIEQNDHEQQLYNGDIGICAQDESGQLMVAFESANGLRWLLPSRLPAHQSVYAMTVHKSQGSEFKQVCMLLPPATQALVNRELLYTAITRAKSTFSLYADAESISAACRNKTQRRSGLVERLAVGE</sequence>
<dbReference type="SUPFAM" id="SSF52540">
    <property type="entry name" value="P-loop containing nucleoside triphosphate hydrolases"/>
    <property type="match status" value="2"/>
</dbReference>
<dbReference type="GO" id="GO:0003677">
    <property type="term" value="F:DNA binding"/>
    <property type="evidence" value="ECO:0007669"/>
    <property type="project" value="UniProtKB-UniRule"/>
</dbReference>
<dbReference type="GO" id="GO:0043139">
    <property type="term" value="F:5'-3' DNA helicase activity"/>
    <property type="evidence" value="ECO:0007669"/>
    <property type="project" value="UniProtKB-UniRule"/>
</dbReference>
<dbReference type="AlphaFoldDB" id="R9PMD6"/>
<dbReference type="Gene3D" id="1.10.10.1020">
    <property type="entry name" value="RecBCD complex, subunit RecD, N-terminal domain"/>
    <property type="match status" value="1"/>
</dbReference>
<keyword evidence="5 11" id="KW-0347">Helicase</keyword>
<evidence type="ECO:0000313" key="15">
    <source>
        <dbReference type="EMBL" id="GAD02529.1"/>
    </source>
</evidence>
<dbReference type="GO" id="GO:0008854">
    <property type="term" value="F:exodeoxyribonuclease V activity"/>
    <property type="evidence" value="ECO:0007669"/>
    <property type="project" value="InterPro"/>
</dbReference>
<accession>R9PMD6</accession>
<keyword evidence="3 11" id="KW-0227">DNA damage</keyword>
<comment type="similarity">
    <text evidence="11">Belongs to the RecD family.</text>
</comment>
<protein>
    <recommendedName>
        <fullName evidence="11">RecBCD enzyme subunit RecD</fullName>
        <ecNumber evidence="11">5.6.2.3</ecNumber>
    </recommendedName>
    <alternativeName>
        <fullName evidence="11">DNA 5'-3' helicase subunit RecD</fullName>
    </alternativeName>
    <alternativeName>
        <fullName evidence="11">Exonuclease V subunit RecD</fullName>
        <shortName evidence="11">ExoV subunit RecD</shortName>
    </alternativeName>
    <alternativeName>
        <fullName evidence="11">Helicase/nuclease RecBCD subunit RecD</fullName>
    </alternativeName>
</protein>
<keyword evidence="10 11" id="KW-0413">Isomerase</keyword>